<dbReference type="InterPro" id="IPR046796">
    <property type="entry name" value="Transposase_32_dom"/>
</dbReference>
<dbReference type="PaxDb" id="4113-PGSC0003DMT400097107"/>
<feature type="domain" description="Putative plant transposon protein" evidence="2">
    <location>
        <begin position="12"/>
        <end position="177"/>
    </location>
</feature>
<dbReference type="Gramene" id="PGSC0003DMT400097107">
    <property type="protein sequence ID" value="PGSC0003DMT400097107"/>
    <property type="gene ID" value="PGSC0003DMG400046678"/>
</dbReference>
<organism evidence="3 4">
    <name type="scientific">Solanum tuberosum</name>
    <name type="common">Potato</name>
    <dbReference type="NCBI Taxonomy" id="4113"/>
    <lineage>
        <taxon>Eukaryota</taxon>
        <taxon>Viridiplantae</taxon>
        <taxon>Streptophyta</taxon>
        <taxon>Embryophyta</taxon>
        <taxon>Tracheophyta</taxon>
        <taxon>Spermatophyta</taxon>
        <taxon>Magnoliopsida</taxon>
        <taxon>eudicotyledons</taxon>
        <taxon>Gunneridae</taxon>
        <taxon>Pentapetalae</taxon>
        <taxon>asterids</taxon>
        <taxon>lamiids</taxon>
        <taxon>Solanales</taxon>
        <taxon>Solanaceae</taxon>
        <taxon>Solanoideae</taxon>
        <taxon>Solaneae</taxon>
        <taxon>Solanum</taxon>
    </lineage>
</organism>
<evidence type="ECO:0000313" key="3">
    <source>
        <dbReference type="EnsemblPlants" id="PGSC0003DMT400097107"/>
    </source>
</evidence>
<name>M1DZX6_SOLTU</name>
<feature type="region of interest" description="Disordered" evidence="1">
    <location>
        <begin position="228"/>
        <end position="252"/>
    </location>
</feature>
<protein>
    <recommendedName>
        <fullName evidence="2">Putative plant transposon protein domain-containing protein</fullName>
    </recommendedName>
</protein>
<sequence length="397" mass="44137">MGAEGNCRTWGPLNSIMVRGTSVDISEATINMMLHGSEYTASASVGLFKGKHHTVTSETEMEVQSSRERVLRWIARQIASEGENAAWVTETPVHITKASLSFPAKVWRAIVRAQLRHTDNDDTLSPSLASLVTCLMASYPVKVGKIIATEMWDRALNERAGLLFPCLIGKLSRQADILPNRLVDKWGKAFRLTKVSKIKDIANHLFGVKSGAMGSLVVVPHVTIDIPHADKGPKQGESSQPSIEAPLPPASASQAPGNFVTIPTLFLEKLVADQRQTKTVVDQIIRRMPQLIERNMLVVEKKIKDKMQKELVVLKDRMDVLEVHVQEQLQVASDPLITQSLDDFYGELPKRKSGKRKKKAGESDDELSADLLADLSKEDRRKQEKKKHLPNNSEMQC</sequence>
<proteinExistence type="predicted"/>
<dbReference type="HOGENOM" id="CLU_021776_0_1_1"/>
<dbReference type="EnsemblPlants" id="PGSC0003DMT400097107">
    <property type="protein sequence ID" value="PGSC0003DMT400097107"/>
    <property type="gene ID" value="PGSC0003DMG400046678"/>
</dbReference>
<dbReference type="Pfam" id="PF20167">
    <property type="entry name" value="Transposase_32"/>
    <property type="match status" value="1"/>
</dbReference>
<keyword evidence="4" id="KW-1185">Reference proteome</keyword>
<dbReference type="AlphaFoldDB" id="M1DZX6"/>
<dbReference type="InParanoid" id="M1DZX6"/>
<dbReference type="Proteomes" id="UP000011115">
    <property type="component" value="Unassembled WGS sequence"/>
</dbReference>
<reference evidence="4" key="1">
    <citation type="journal article" date="2011" name="Nature">
        <title>Genome sequence and analysis of the tuber crop potato.</title>
        <authorList>
            <consortium name="The Potato Genome Sequencing Consortium"/>
        </authorList>
    </citation>
    <scope>NUCLEOTIDE SEQUENCE [LARGE SCALE GENOMIC DNA]</scope>
    <source>
        <strain evidence="4">cv. DM1-3 516 R44</strain>
    </source>
</reference>
<accession>M1DZX6</accession>
<feature type="region of interest" description="Disordered" evidence="1">
    <location>
        <begin position="348"/>
        <end position="397"/>
    </location>
</feature>
<reference evidence="3" key="2">
    <citation type="submission" date="2015-06" db="UniProtKB">
        <authorList>
            <consortium name="EnsemblPlants"/>
        </authorList>
    </citation>
    <scope>IDENTIFICATION</scope>
    <source>
        <strain evidence="3">DM1-3 516 R44</strain>
    </source>
</reference>
<evidence type="ECO:0000313" key="4">
    <source>
        <dbReference type="Proteomes" id="UP000011115"/>
    </source>
</evidence>
<evidence type="ECO:0000256" key="1">
    <source>
        <dbReference type="SAM" id="MobiDB-lite"/>
    </source>
</evidence>
<evidence type="ECO:0000259" key="2">
    <source>
        <dbReference type="Pfam" id="PF20167"/>
    </source>
</evidence>